<gene>
    <name evidence="2" type="ORF">PVL29_006981</name>
</gene>
<dbReference type="AlphaFoldDB" id="A0AA38ZYP6"/>
<protein>
    <submittedName>
        <fullName evidence="2">Uncharacterized protein</fullName>
    </submittedName>
</protein>
<evidence type="ECO:0000256" key="1">
    <source>
        <dbReference type="SAM" id="Coils"/>
    </source>
</evidence>
<comment type="caution">
    <text evidence="2">The sequence shown here is derived from an EMBL/GenBank/DDBJ whole genome shotgun (WGS) entry which is preliminary data.</text>
</comment>
<accession>A0AA38ZYP6</accession>
<reference evidence="2 3" key="1">
    <citation type="journal article" date="2023" name="BMC Biotechnol.">
        <title>Vitis rotundifolia cv Carlos genome sequencing.</title>
        <authorList>
            <person name="Huff M."/>
            <person name="Hulse-Kemp A."/>
            <person name="Scheffler B."/>
            <person name="Youngblood R."/>
            <person name="Simpson S."/>
            <person name="Babiker E."/>
            <person name="Staton M."/>
        </authorList>
    </citation>
    <scope>NUCLEOTIDE SEQUENCE [LARGE SCALE GENOMIC DNA]</scope>
    <source>
        <tissue evidence="2">Leaf</tissue>
    </source>
</reference>
<dbReference type="Proteomes" id="UP001168098">
    <property type="component" value="Unassembled WGS sequence"/>
</dbReference>
<keyword evidence="1" id="KW-0175">Coiled coil</keyword>
<dbReference type="EMBL" id="JARBHA010000006">
    <property type="protein sequence ID" value="KAJ9697637.1"/>
    <property type="molecule type" value="Genomic_DNA"/>
</dbReference>
<evidence type="ECO:0000313" key="2">
    <source>
        <dbReference type="EMBL" id="KAJ9697637.1"/>
    </source>
</evidence>
<evidence type="ECO:0000313" key="3">
    <source>
        <dbReference type="Proteomes" id="UP001168098"/>
    </source>
</evidence>
<keyword evidence="3" id="KW-1185">Reference proteome</keyword>
<sequence length="127" mass="14512">MVMEETVEEEARASELESLVGLYPHGKLLSSYLGLRFFLLLALLSSFSSISQLSTLHLKLLQAEQELYHLKSRRKKDSKANVEIAHLRAKVVELEWSEAELKAKVEELTREVGEREEMLGEDITLAR</sequence>
<feature type="coiled-coil region" evidence="1">
    <location>
        <begin position="91"/>
        <end position="118"/>
    </location>
</feature>
<proteinExistence type="predicted"/>
<name>A0AA38ZYP6_VITRO</name>
<organism evidence="2 3">
    <name type="scientific">Vitis rotundifolia</name>
    <name type="common">Muscadine grape</name>
    <dbReference type="NCBI Taxonomy" id="103349"/>
    <lineage>
        <taxon>Eukaryota</taxon>
        <taxon>Viridiplantae</taxon>
        <taxon>Streptophyta</taxon>
        <taxon>Embryophyta</taxon>
        <taxon>Tracheophyta</taxon>
        <taxon>Spermatophyta</taxon>
        <taxon>Magnoliopsida</taxon>
        <taxon>eudicotyledons</taxon>
        <taxon>Gunneridae</taxon>
        <taxon>Pentapetalae</taxon>
        <taxon>rosids</taxon>
        <taxon>Vitales</taxon>
        <taxon>Vitaceae</taxon>
        <taxon>Viteae</taxon>
        <taxon>Vitis</taxon>
    </lineage>
</organism>